<dbReference type="Pfam" id="PF01746">
    <property type="entry name" value="tRNA_m1G_MT"/>
    <property type="match status" value="1"/>
</dbReference>
<keyword evidence="10 15" id="KW-0949">S-adenosyl-L-methionine</keyword>
<dbReference type="InterPro" id="IPR023148">
    <property type="entry name" value="tRNA_m1G_MeTrfase_C_sf"/>
</dbReference>
<evidence type="ECO:0000256" key="11">
    <source>
        <dbReference type="ARBA" id="ARBA00022694"/>
    </source>
</evidence>
<dbReference type="SUPFAM" id="SSF75217">
    <property type="entry name" value="alpha/beta knot"/>
    <property type="match status" value="1"/>
</dbReference>
<comment type="subcellular location">
    <subcellularLocation>
        <location evidence="2 15 17">Cytoplasm</location>
    </subcellularLocation>
</comment>
<evidence type="ECO:0000259" key="18">
    <source>
        <dbReference type="Pfam" id="PF01746"/>
    </source>
</evidence>
<keyword evidence="11 15" id="KW-0819">tRNA processing</keyword>
<comment type="function">
    <text evidence="1 15 17">Specifically methylates guanosine-37 in various tRNAs.</text>
</comment>
<evidence type="ECO:0000256" key="7">
    <source>
        <dbReference type="ARBA" id="ARBA00022490"/>
    </source>
</evidence>
<evidence type="ECO:0000256" key="8">
    <source>
        <dbReference type="ARBA" id="ARBA00022603"/>
    </source>
</evidence>
<dbReference type="Gene3D" id="1.10.1270.20">
    <property type="entry name" value="tRNA(m1g37)methyltransferase, domain 2"/>
    <property type="match status" value="1"/>
</dbReference>
<dbReference type="HAMAP" id="MF_00605">
    <property type="entry name" value="TrmD"/>
    <property type="match status" value="1"/>
</dbReference>
<keyword evidence="9 15" id="KW-0808">Transferase</keyword>
<dbReference type="OrthoDB" id="9807416at2"/>
<dbReference type="RefSeq" id="WP_104119803.1">
    <property type="nucleotide sequence ID" value="NZ_PRKW01000001.1"/>
</dbReference>
<dbReference type="EC" id="2.1.1.228" evidence="5 15"/>
<evidence type="ECO:0000256" key="14">
    <source>
        <dbReference type="ARBA" id="ARBA00047783"/>
    </source>
</evidence>
<comment type="caution">
    <text evidence="19">The sequence shown here is derived from an EMBL/GenBank/DDBJ whole genome shotgun (WGS) entry which is preliminary data.</text>
</comment>
<name>A0A2S5J130_9MICC</name>
<dbReference type="InterPro" id="IPR002649">
    <property type="entry name" value="tRNA_m1G_MeTrfase_TrmD"/>
</dbReference>
<proteinExistence type="inferred from homology"/>
<dbReference type="FunFam" id="3.40.1280.10:FF:000001">
    <property type="entry name" value="tRNA (guanine-N(1)-)-methyltransferase"/>
    <property type="match status" value="1"/>
</dbReference>
<feature type="binding site" evidence="15 16">
    <location>
        <position position="113"/>
    </location>
    <ligand>
        <name>S-adenosyl-L-methionine</name>
        <dbReference type="ChEBI" id="CHEBI:59789"/>
    </ligand>
</feature>
<evidence type="ECO:0000256" key="4">
    <source>
        <dbReference type="ARBA" id="ARBA00011738"/>
    </source>
</evidence>
<keyword evidence="7 15" id="KW-0963">Cytoplasm</keyword>
<feature type="domain" description="tRNA methyltransferase TRMD/TRM10-type" evidence="18">
    <location>
        <begin position="1"/>
        <end position="228"/>
    </location>
</feature>
<dbReference type="Gene3D" id="3.40.1280.10">
    <property type="match status" value="1"/>
</dbReference>
<dbReference type="Proteomes" id="UP000239297">
    <property type="component" value="Unassembled WGS sequence"/>
</dbReference>
<evidence type="ECO:0000256" key="10">
    <source>
        <dbReference type="ARBA" id="ARBA00022691"/>
    </source>
</evidence>
<evidence type="ECO:0000313" key="19">
    <source>
        <dbReference type="EMBL" id="PPB50529.1"/>
    </source>
</evidence>
<evidence type="ECO:0000256" key="13">
    <source>
        <dbReference type="ARBA" id="ARBA00033392"/>
    </source>
</evidence>
<dbReference type="PIRSF" id="PIRSF000386">
    <property type="entry name" value="tRNA_mtase"/>
    <property type="match status" value="1"/>
</dbReference>
<dbReference type="CDD" id="cd18080">
    <property type="entry name" value="TrmD-like"/>
    <property type="match status" value="1"/>
</dbReference>
<dbReference type="NCBIfam" id="TIGR00088">
    <property type="entry name" value="trmD"/>
    <property type="match status" value="1"/>
</dbReference>
<gene>
    <name evidence="15" type="primary">trmD</name>
    <name evidence="19" type="ORF">C4K88_01130</name>
</gene>
<feature type="binding site" evidence="15 16">
    <location>
        <begin position="137"/>
        <end position="142"/>
    </location>
    <ligand>
        <name>S-adenosyl-L-methionine</name>
        <dbReference type="ChEBI" id="CHEBI:59789"/>
    </ligand>
</feature>
<dbReference type="NCBIfam" id="NF000648">
    <property type="entry name" value="PRK00026.1"/>
    <property type="match status" value="1"/>
</dbReference>
<dbReference type="FunFam" id="1.10.1270.20:FF:000002">
    <property type="entry name" value="tRNA (guanine-N(1)-)-methyltransferase"/>
    <property type="match status" value="1"/>
</dbReference>
<sequence length="261" mass="28575">MRIDVVSIFPEYLAALELSLIGKARQDGVLDVRIHDLRSFTTDRHRTVDDTPYGGGAGMVMKPEPWAQALEAVRADAPATRPTLIVPSPAGAVFDQAMAHELAGHDHLVFACGRYEGIDERAVDWARDEFDVRPVSLGDYVLNGGEVAVLAMVEAVGRLIPGVVGNPESLVEESHADGLLEYPVYTKPSSWRGRDVPEVLLSGNHAKIAQWRRLEQFKRTADRRPDLLGRVDAGALRKADLAALRAAGFDVVDGRLTRTQH</sequence>
<evidence type="ECO:0000256" key="2">
    <source>
        <dbReference type="ARBA" id="ARBA00004496"/>
    </source>
</evidence>
<evidence type="ECO:0000256" key="15">
    <source>
        <dbReference type="HAMAP-Rule" id="MF_00605"/>
    </source>
</evidence>
<accession>A0A2S5J130</accession>
<keyword evidence="8 15" id="KW-0489">Methyltransferase</keyword>
<dbReference type="InterPro" id="IPR029028">
    <property type="entry name" value="Alpha/beta_knot_MTases"/>
</dbReference>
<evidence type="ECO:0000256" key="3">
    <source>
        <dbReference type="ARBA" id="ARBA00007630"/>
    </source>
</evidence>
<organism evidence="19 20">
    <name type="scientific">Arthrobacter pityocampae</name>
    <dbReference type="NCBI Taxonomy" id="547334"/>
    <lineage>
        <taxon>Bacteria</taxon>
        <taxon>Bacillati</taxon>
        <taxon>Actinomycetota</taxon>
        <taxon>Actinomycetes</taxon>
        <taxon>Micrococcales</taxon>
        <taxon>Micrococcaceae</taxon>
        <taxon>Arthrobacter</taxon>
    </lineage>
</organism>
<keyword evidence="20" id="KW-1185">Reference proteome</keyword>
<dbReference type="GO" id="GO:0005829">
    <property type="term" value="C:cytosol"/>
    <property type="evidence" value="ECO:0007669"/>
    <property type="project" value="TreeGrafter"/>
</dbReference>
<evidence type="ECO:0000256" key="1">
    <source>
        <dbReference type="ARBA" id="ARBA00002634"/>
    </source>
</evidence>
<evidence type="ECO:0000256" key="16">
    <source>
        <dbReference type="PIRSR" id="PIRSR000386-1"/>
    </source>
</evidence>
<dbReference type="GO" id="GO:0052906">
    <property type="term" value="F:tRNA (guanine(37)-N1)-methyltransferase activity"/>
    <property type="evidence" value="ECO:0007669"/>
    <property type="project" value="UniProtKB-UniRule"/>
</dbReference>
<evidence type="ECO:0000313" key="20">
    <source>
        <dbReference type="Proteomes" id="UP000239297"/>
    </source>
</evidence>
<dbReference type="PANTHER" id="PTHR46417">
    <property type="entry name" value="TRNA (GUANINE-N(1)-)-METHYLTRANSFERASE"/>
    <property type="match status" value="1"/>
</dbReference>
<evidence type="ECO:0000256" key="5">
    <source>
        <dbReference type="ARBA" id="ARBA00012807"/>
    </source>
</evidence>
<comment type="catalytic activity">
    <reaction evidence="14 15 17">
        <text>guanosine(37) in tRNA + S-adenosyl-L-methionine = N(1)-methylguanosine(37) in tRNA + S-adenosyl-L-homocysteine + H(+)</text>
        <dbReference type="Rhea" id="RHEA:36899"/>
        <dbReference type="Rhea" id="RHEA-COMP:10145"/>
        <dbReference type="Rhea" id="RHEA-COMP:10147"/>
        <dbReference type="ChEBI" id="CHEBI:15378"/>
        <dbReference type="ChEBI" id="CHEBI:57856"/>
        <dbReference type="ChEBI" id="CHEBI:59789"/>
        <dbReference type="ChEBI" id="CHEBI:73542"/>
        <dbReference type="ChEBI" id="CHEBI:74269"/>
        <dbReference type="EC" id="2.1.1.228"/>
    </reaction>
</comment>
<protein>
    <recommendedName>
        <fullName evidence="6 15">tRNA (guanine-N(1)-)-methyltransferase</fullName>
        <ecNumber evidence="5 15">2.1.1.228</ecNumber>
    </recommendedName>
    <alternativeName>
        <fullName evidence="12 15">M1G-methyltransferase</fullName>
    </alternativeName>
    <alternativeName>
        <fullName evidence="13 15">tRNA [GM37] methyltransferase</fullName>
    </alternativeName>
</protein>
<dbReference type="AlphaFoldDB" id="A0A2S5J130"/>
<evidence type="ECO:0000256" key="17">
    <source>
        <dbReference type="RuleBase" id="RU003464"/>
    </source>
</evidence>
<evidence type="ECO:0000256" key="6">
    <source>
        <dbReference type="ARBA" id="ARBA00014679"/>
    </source>
</evidence>
<reference evidence="19 20" key="1">
    <citation type="journal article" date="2014" name="Int. J. Syst. Evol. Microbiol.">
        <title>Arthrobacter pityocampae sp. nov., isolated from Thaumetopoea pityocampa (Lep., Thaumetopoeidae).</title>
        <authorList>
            <person name="Ince I.A."/>
            <person name="Demirbag Z."/>
            <person name="Kati H."/>
        </authorList>
    </citation>
    <scope>NUCLEOTIDE SEQUENCE [LARGE SCALE GENOMIC DNA]</scope>
    <source>
        <strain evidence="19 20">Tp2</strain>
    </source>
</reference>
<dbReference type="InterPro" id="IPR029026">
    <property type="entry name" value="tRNA_m1G_MTases_N"/>
</dbReference>
<comment type="similarity">
    <text evidence="3 15 17">Belongs to the RNA methyltransferase TrmD family.</text>
</comment>
<evidence type="ECO:0000256" key="9">
    <source>
        <dbReference type="ARBA" id="ARBA00022679"/>
    </source>
</evidence>
<dbReference type="GO" id="GO:0002939">
    <property type="term" value="P:tRNA N1-guanine methylation"/>
    <property type="evidence" value="ECO:0007669"/>
    <property type="project" value="TreeGrafter"/>
</dbReference>
<dbReference type="EMBL" id="PRKW01000001">
    <property type="protein sequence ID" value="PPB50529.1"/>
    <property type="molecule type" value="Genomic_DNA"/>
</dbReference>
<evidence type="ECO:0000256" key="12">
    <source>
        <dbReference type="ARBA" id="ARBA00029736"/>
    </source>
</evidence>
<dbReference type="InterPro" id="IPR016009">
    <property type="entry name" value="tRNA_MeTrfase_TRMD/TRM10"/>
</dbReference>
<comment type="subunit">
    <text evidence="4 15 17">Homodimer.</text>
</comment>
<dbReference type="PANTHER" id="PTHR46417:SF1">
    <property type="entry name" value="TRNA (GUANINE-N(1)-)-METHYLTRANSFERASE"/>
    <property type="match status" value="1"/>
</dbReference>